<evidence type="ECO:0000313" key="3">
    <source>
        <dbReference type="Proteomes" id="UP000005267"/>
    </source>
</evidence>
<organism evidence="2 3">
    <name type="scientific">Advenella kashmirensis (strain DSM 17095 / LMG 22695 / WT001)</name>
    <name type="common">Tetrathiobacter kashmirensis</name>
    <dbReference type="NCBI Taxonomy" id="1036672"/>
    <lineage>
        <taxon>Bacteria</taxon>
        <taxon>Pseudomonadati</taxon>
        <taxon>Pseudomonadota</taxon>
        <taxon>Betaproteobacteria</taxon>
        <taxon>Burkholderiales</taxon>
        <taxon>Alcaligenaceae</taxon>
    </lineage>
</organism>
<evidence type="ECO:0000313" key="2">
    <source>
        <dbReference type="EMBL" id="AFK62438.1"/>
    </source>
</evidence>
<dbReference type="InterPro" id="IPR011032">
    <property type="entry name" value="GroES-like_sf"/>
</dbReference>
<dbReference type="SUPFAM" id="SSF51735">
    <property type="entry name" value="NAD(P)-binding Rossmann-fold domains"/>
    <property type="match status" value="1"/>
</dbReference>
<dbReference type="Pfam" id="PF08240">
    <property type="entry name" value="ADH_N"/>
    <property type="match status" value="1"/>
</dbReference>
<dbReference type="InterPro" id="IPR013149">
    <property type="entry name" value="ADH-like_C"/>
</dbReference>
<name>I3UBQ0_ADVKW</name>
<dbReference type="SMART" id="SM00829">
    <property type="entry name" value="PKS_ER"/>
    <property type="match status" value="1"/>
</dbReference>
<dbReference type="CDD" id="cd05280">
    <property type="entry name" value="MDR_yhdh_yhfp"/>
    <property type="match status" value="1"/>
</dbReference>
<dbReference type="HOGENOM" id="CLU_026673_26_3_4"/>
<dbReference type="InterPro" id="IPR036291">
    <property type="entry name" value="NAD(P)-bd_dom_sf"/>
</dbReference>
<dbReference type="KEGG" id="aka:TKWG_11050"/>
<dbReference type="InterPro" id="IPR014188">
    <property type="entry name" value="Acrylyl-CoA_reductase_AcuI"/>
</dbReference>
<dbReference type="InterPro" id="IPR013154">
    <property type="entry name" value="ADH-like_N"/>
</dbReference>
<reference evidence="2 3" key="1">
    <citation type="journal article" date="2011" name="J. Bacteriol.">
        <title>Whole-genome shotgun sequencing of the sulfur-oxidizing chemoautotroph Tetrathiobacter kashmirensis.</title>
        <authorList>
            <person name="Ghosh W."/>
            <person name="George A."/>
            <person name="Agarwal A."/>
            <person name="Raj P."/>
            <person name="Alam M."/>
            <person name="Pyne P."/>
            <person name="Das Gupta S.K."/>
        </authorList>
    </citation>
    <scope>NUCLEOTIDE SEQUENCE [LARGE SCALE GENOMIC DNA]</scope>
    <source>
        <strain evidence="2 3">WT001</strain>
    </source>
</reference>
<dbReference type="Gene3D" id="3.40.50.720">
    <property type="entry name" value="NAD(P)-binding Rossmann-like Domain"/>
    <property type="match status" value="1"/>
</dbReference>
<sequence length="329" mass="34532">MTTFSAFRVEIPGAGEPANSHIRHLHIDQLSPGDTLIKVAFAGVNYKDALAANGQGKIIRDYPRISGIDLSGHIVSSANRQLKEGDPVVVHGFGLGVEHDGGHAQYARVSSDWVLPLPAGLSLCEAATLGAAGYTAALALHWMELCGLSPEQGEVAVTGATGGVASIAIDILNHCGYQAVAITGKHAAHDYLKKLGAARVIAVPDLEPSGPLASGQWAGAIDSVGGAVLVWLLRTTKPEGIITAFGNAGGAHLDTSVFPFILRGVKLLGINAGGPMALRREIWNKLATVYRPNHLDDICQVISLDSLPQVTKQMLERKSTGRNVIDMAL</sequence>
<evidence type="ECO:0000259" key="1">
    <source>
        <dbReference type="SMART" id="SM00829"/>
    </source>
</evidence>
<dbReference type="OrthoDB" id="9782155at2"/>
<feature type="domain" description="Enoyl reductase (ER)" evidence="1">
    <location>
        <begin position="15"/>
        <end position="325"/>
    </location>
</feature>
<accession>I3UBQ0</accession>
<dbReference type="InterPro" id="IPR051397">
    <property type="entry name" value="Zn-ADH-like_protein"/>
</dbReference>
<dbReference type="Pfam" id="PF00107">
    <property type="entry name" value="ADH_zinc_N"/>
    <property type="match status" value="1"/>
</dbReference>
<dbReference type="PANTHER" id="PTHR43677">
    <property type="entry name" value="SHORT-CHAIN DEHYDROGENASE/REDUCTASE"/>
    <property type="match status" value="1"/>
</dbReference>
<dbReference type="InterPro" id="IPR020843">
    <property type="entry name" value="ER"/>
</dbReference>
<gene>
    <name evidence="2" type="ordered locus">TKWG_11050</name>
</gene>
<dbReference type="NCBIfam" id="TIGR02823">
    <property type="entry name" value="oxido_YhdH"/>
    <property type="match status" value="1"/>
</dbReference>
<keyword evidence="3" id="KW-1185">Reference proteome</keyword>
<dbReference type="Gene3D" id="3.90.180.10">
    <property type="entry name" value="Medium-chain alcohol dehydrogenases, catalytic domain"/>
    <property type="match status" value="1"/>
</dbReference>
<dbReference type="EMBL" id="CP003555">
    <property type="protein sequence ID" value="AFK62438.1"/>
    <property type="molecule type" value="Genomic_DNA"/>
</dbReference>
<dbReference type="Proteomes" id="UP000005267">
    <property type="component" value="Chromosome"/>
</dbReference>
<dbReference type="PANTHER" id="PTHR43677:SF1">
    <property type="entry name" value="ACRYLYL-COA REDUCTASE ACUI-RELATED"/>
    <property type="match status" value="1"/>
</dbReference>
<dbReference type="SUPFAM" id="SSF50129">
    <property type="entry name" value="GroES-like"/>
    <property type="match status" value="1"/>
</dbReference>
<dbReference type="GO" id="GO:0043957">
    <property type="term" value="F:acryloyl-CoA reductase (NADPH) activity"/>
    <property type="evidence" value="ECO:0007669"/>
    <property type="project" value="TreeGrafter"/>
</dbReference>
<protein>
    <submittedName>
        <fullName evidence="2">Zinc-containing alcohol dehydrogenase superfamily protein</fullName>
    </submittedName>
</protein>
<dbReference type="STRING" id="1036672.TKWG_11050"/>
<reference evidence="3" key="2">
    <citation type="journal article" date="2013" name="PLoS ONE">
        <title>Genome implosion elicits host-confinement in Alcaligenaceae: evidence from the comparative genomics of Tetrathiobacter kashmirensis, a pathogen in the making.</title>
        <authorList>
            <person name="Ghosh W."/>
            <person name="Alam M."/>
            <person name="Roy C."/>
            <person name="Pyne P."/>
            <person name="George A."/>
            <person name="Chakraborty R."/>
            <person name="Majumder S."/>
            <person name="Agarwal A."/>
            <person name="Chakraborty S."/>
            <person name="Majumdar S."/>
            <person name="Gupta S.K."/>
        </authorList>
    </citation>
    <scope>NUCLEOTIDE SEQUENCE [LARGE SCALE GENOMIC DNA]</scope>
    <source>
        <strain evidence="3">WT001</strain>
    </source>
</reference>
<dbReference type="AlphaFoldDB" id="I3UBQ0"/>
<proteinExistence type="predicted"/>
<dbReference type="RefSeq" id="WP_014750529.1">
    <property type="nucleotide sequence ID" value="NC_017964.1"/>
</dbReference>